<dbReference type="InterPro" id="IPR013087">
    <property type="entry name" value="Znf_C2H2_type"/>
</dbReference>
<protein>
    <submittedName>
        <fullName evidence="8">Zinc finger domain-containing protein</fullName>
    </submittedName>
</protein>
<evidence type="ECO:0000313" key="7">
    <source>
        <dbReference type="EMBL" id="UTX43406.1"/>
    </source>
</evidence>
<evidence type="ECO:0000256" key="5">
    <source>
        <dbReference type="PROSITE-ProRule" id="PRU00042"/>
    </source>
</evidence>
<sequence length="145" mass="17175">MRCEWEGCQEDIEDNVRDHLLSHIEKNEEAKCLWKGCQRYGEAQVSKHALLAHARRHTGERPFECHLCGKDYTRSDPLKKHLLRHEVADSKNENLMLRIEYLGVLLTEYRRESLRIMNDIESVRYNIQAMNRKIACEIKKNKSPL</sequence>
<dbReference type="Gene3D" id="3.30.160.60">
    <property type="entry name" value="Classic Zinc Finger"/>
    <property type="match status" value="2"/>
</dbReference>
<evidence type="ECO:0000313" key="8">
    <source>
        <dbReference type="EMBL" id="WEL38870.1"/>
    </source>
</evidence>
<dbReference type="PROSITE" id="PS00028">
    <property type="entry name" value="ZINC_FINGER_C2H2_1"/>
    <property type="match status" value="1"/>
</dbReference>
<dbReference type="PROSITE" id="PS50157">
    <property type="entry name" value="ZINC_FINGER_C2H2_2"/>
    <property type="match status" value="2"/>
</dbReference>
<dbReference type="EMBL" id="CP119067">
    <property type="protein sequence ID" value="WEL38870.1"/>
    <property type="molecule type" value="Genomic_DNA"/>
</dbReference>
<proteinExistence type="predicted"/>
<evidence type="ECO:0000256" key="1">
    <source>
        <dbReference type="ARBA" id="ARBA00022723"/>
    </source>
</evidence>
<dbReference type="GO" id="GO:0045944">
    <property type="term" value="P:positive regulation of transcription by RNA polymerase II"/>
    <property type="evidence" value="ECO:0007669"/>
    <property type="project" value="UniProtKB-ARBA"/>
</dbReference>
<dbReference type="Pfam" id="PF23561">
    <property type="entry name" value="zf-C2H2_15"/>
    <property type="match status" value="1"/>
</dbReference>
<dbReference type="InterPro" id="IPR056436">
    <property type="entry name" value="Znf-C2H2_ZIC1-5/GLI1-3-like"/>
</dbReference>
<evidence type="ECO:0000259" key="6">
    <source>
        <dbReference type="PROSITE" id="PS50157"/>
    </source>
</evidence>
<dbReference type="GO" id="GO:0005634">
    <property type="term" value="C:nucleus"/>
    <property type="evidence" value="ECO:0007669"/>
    <property type="project" value="UniProtKB-ARBA"/>
</dbReference>
<dbReference type="AlphaFoldDB" id="A0A9Q9C3D8"/>
<dbReference type="GO" id="GO:0000981">
    <property type="term" value="F:DNA-binding transcription factor activity, RNA polymerase II-specific"/>
    <property type="evidence" value="ECO:0007669"/>
    <property type="project" value="TreeGrafter"/>
</dbReference>
<keyword evidence="10" id="KW-1185">Reference proteome</keyword>
<organism evidence="7 9">
    <name type="scientific">Encephalitozoon hellem</name>
    <name type="common">Microsporidian parasite</name>
    <dbReference type="NCBI Taxonomy" id="27973"/>
    <lineage>
        <taxon>Eukaryota</taxon>
        <taxon>Fungi</taxon>
        <taxon>Fungi incertae sedis</taxon>
        <taxon>Microsporidia</taxon>
        <taxon>Unikaryonidae</taxon>
        <taxon>Encephalitozoon</taxon>
    </lineage>
</organism>
<dbReference type="PANTHER" id="PTHR19818:SF139">
    <property type="entry name" value="PAIR-RULE PROTEIN ODD-PAIRED"/>
    <property type="match status" value="1"/>
</dbReference>
<dbReference type="SUPFAM" id="SSF57667">
    <property type="entry name" value="beta-beta-alpha zinc fingers"/>
    <property type="match status" value="1"/>
</dbReference>
<dbReference type="InterPro" id="IPR050329">
    <property type="entry name" value="GLI_C2H2-zinc-finger"/>
</dbReference>
<reference evidence="8 10" key="2">
    <citation type="submission" date="2023-02" db="EMBL/GenBank/DDBJ databases">
        <title>Encephalitozoon hellem ATCC 50451 complete genome.</title>
        <authorList>
            <person name="Mascarenhas dos Santos A.C."/>
            <person name="Julian A.T."/>
            <person name="Pombert J.-F."/>
        </authorList>
    </citation>
    <scope>NUCLEOTIDE SEQUENCE [LARGE SCALE GENOMIC DNA]</scope>
    <source>
        <strain evidence="8 10">ATCC 50451</strain>
    </source>
</reference>
<dbReference type="PANTHER" id="PTHR19818">
    <property type="entry name" value="ZINC FINGER PROTEIN ZIC AND GLI"/>
    <property type="match status" value="1"/>
</dbReference>
<keyword evidence="2" id="KW-0677">Repeat</keyword>
<reference evidence="7" key="1">
    <citation type="submission" date="2022-08" db="EMBL/GenBank/DDBJ databases">
        <title>Encephalitozoon hellem ATCC 50604 Complete Genome.</title>
        <authorList>
            <person name="Mascarenhas dos Santos A.C."/>
            <person name="Julian A.T."/>
            <person name="Pombert J.-F."/>
        </authorList>
    </citation>
    <scope>NUCLEOTIDE SEQUENCE</scope>
    <source>
        <strain evidence="7">ATCC 50604</strain>
    </source>
</reference>
<dbReference type="OrthoDB" id="2188412at2759"/>
<dbReference type="GO" id="GO:0000978">
    <property type="term" value="F:RNA polymerase II cis-regulatory region sequence-specific DNA binding"/>
    <property type="evidence" value="ECO:0007669"/>
    <property type="project" value="TreeGrafter"/>
</dbReference>
<dbReference type="GO" id="GO:0008270">
    <property type="term" value="F:zinc ion binding"/>
    <property type="evidence" value="ECO:0007669"/>
    <property type="project" value="UniProtKB-KW"/>
</dbReference>
<evidence type="ECO:0000313" key="10">
    <source>
        <dbReference type="Proteomes" id="UP001217963"/>
    </source>
</evidence>
<dbReference type="Proteomes" id="UP001059546">
    <property type="component" value="Chromosome VI"/>
</dbReference>
<evidence type="ECO:0000256" key="3">
    <source>
        <dbReference type="ARBA" id="ARBA00022771"/>
    </source>
</evidence>
<evidence type="ECO:0000256" key="4">
    <source>
        <dbReference type="ARBA" id="ARBA00022833"/>
    </source>
</evidence>
<dbReference type="InterPro" id="IPR036236">
    <property type="entry name" value="Znf_C2H2_sf"/>
</dbReference>
<accession>A0A9Q9C3D8</accession>
<gene>
    <name evidence="7" type="ORF">GPU96_06g11550</name>
    <name evidence="8" type="ORF">PFJ87_06g01380</name>
</gene>
<feature type="domain" description="C2H2-type" evidence="6">
    <location>
        <begin position="63"/>
        <end position="90"/>
    </location>
</feature>
<name>A0A9Q9C3D8_ENCHE</name>
<keyword evidence="3 5" id="KW-0863">Zinc-finger</keyword>
<dbReference type="Proteomes" id="UP001217963">
    <property type="component" value="Chromosome VI"/>
</dbReference>
<dbReference type="EMBL" id="CP075152">
    <property type="protein sequence ID" value="UTX43406.1"/>
    <property type="molecule type" value="Genomic_DNA"/>
</dbReference>
<keyword evidence="1" id="KW-0479">Metal-binding</keyword>
<evidence type="ECO:0000313" key="9">
    <source>
        <dbReference type="Proteomes" id="UP001059546"/>
    </source>
</evidence>
<evidence type="ECO:0000256" key="2">
    <source>
        <dbReference type="ARBA" id="ARBA00022737"/>
    </source>
</evidence>
<keyword evidence="4" id="KW-0862">Zinc</keyword>
<dbReference type="SMART" id="SM00355">
    <property type="entry name" value="ZnF_C2H2"/>
    <property type="match status" value="3"/>
</dbReference>
<feature type="domain" description="C2H2-type" evidence="6">
    <location>
        <begin position="35"/>
        <end position="62"/>
    </location>
</feature>
<dbReference type="FunFam" id="3.30.160.60:FF:000100">
    <property type="entry name" value="Zinc finger 45-like"/>
    <property type="match status" value="1"/>
</dbReference>